<evidence type="ECO:0000313" key="2">
    <source>
        <dbReference type="EMBL" id="VAW19362.1"/>
    </source>
</evidence>
<reference evidence="2" key="1">
    <citation type="submission" date="2018-06" db="EMBL/GenBank/DDBJ databases">
        <authorList>
            <person name="Zhirakovskaya E."/>
        </authorList>
    </citation>
    <scope>NUCLEOTIDE SEQUENCE</scope>
</reference>
<dbReference type="PANTHER" id="PTHR31876:SF26">
    <property type="entry name" value="PROTEIN LIKE COV 2"/>
    <property type="match status" value="1"/>
</dbReference>
<gene>
    <name evidence="2" type="ORF">MNBD_BACTEROID05-924</name>
</gene>
<keyword evidence="1" id="KW-0812">Transmembrane</keyword>
<dbReference type="Pfam" id="PF04367">
    <property type="entry name" value="DUF502"/>
    <property type="match status" value="1"/>
</dbReference>
<proteinExistence type="predicted"/>
<keyword evidence="1" id="KW-1133">Transmembrane helix</keyword>
<dbReference type="InterPro" id="IPR007462">
    <property type="entry name" value="COV1-like"/>
</dbReference>
<protein>
    <submittedName>
        <fullName evidence="2">Uncharacterized membrane anchored protein Mext_4159</fullName>
    </submittedName>
</protein>
<dbReference type="AlphaFoldDB" id="A0A3B0TYC3"/>
<keyword evidence="1" id="KW-0472">Membrane</keyword>
<evidence type="ECO:0000256" key="1">
    <source>
        <dbReference type="SAM" id="Phobius"/>
    </source>
</evidence>
<name>A0A3B0TYC3_9ZZZZ</name>
<dbReference type="PANTHER" id="PTHR31876">
    <property type="entry name" value="COV-LIKE PROTEIN 1"/>
    <property type="match status" value="1"/>
</dbReference>
<sequence>MFARIRKYFVSGLIVFLPIALTIYLFFLALNFIDGLLGQFLEPYFSDNFGFYFRGLGTIIGVYIIILIGFFVTNFVGKKIYGFFERFFTQLPFIKQVYPAIKEMAIFLFSRDRMSSFKKVVLIEYPRKGIYVIGFLTSDTSPKICAQSHKEMYNIFIPSAPGPLTGFVVMIPQKDVIFLEISIEEAFKFILSGGVVNPL</sequence>
<feature type="transmembrane region" description="Helical" evidence="1">
    <location>
        <begin position="12"/>
        <end position="33"/>
    </location>
</feature>
<dbReference type="EMBL" id="UOEN01000466">
    <property type="protein sequence ID" value="VAW19362.1"/>
    <property type="molecule type" value="Genomic_DNA"/>
</dbReference>
<feature type="transmembrane region" description="Helical" evidence="1">
    <location>
        <begin position="53"/>
        <end position="76"/>
    </location>
</feature>
<organism evidence="2">
    <name type="scientific">hydrothermal vent metagenome</name>
    <dbReference type="NCBI Taxonomy" id="652676"/>
    <lineage>
        <taxon>unclassified sequences</taxon>
        <taxon>metagenomes</taxon>
        <taxon>ecological metagenomes</taxon>
    </lineage>
</organism>
<accession>A0A3B0TYC3</accession>